<protein>
    <submittedName>
        <fullName evidence="1">Uncharacterized protein</fullName>
    </submittedName>
</protein>
<gene>
    <name evidence="1" type="ORF">K6958_08175</name>
</gene>
<dbReference type="RefSeq" id="WP_249894181.1">
    <property type="nucleotide sequence ID" value="NZ_CP082904.1"/>
</dbReference>
<evidence type="ECO:0000313" key="1">
    <source>
        <dbReference type="EMBL" id="UQY45620.1"/>
    </source>
</evidence>
<proteinExistence type="predicted"/>
<sequence>MEKLFFAAISALTISLCYRSCYDIVSQEYYCSIFLRAQKAKQENGFSAQPAEIVRGLNNFKKNLILSVCSLNNELVQD</sequence>
<accession>A0ABY4RCP2</accession>
<name>A0ABY4RCP2_9GAMM</name>
<reference evidence="1" key="1">
    <citation type="submission" date="2021-09" db="EMBL/GenBank/DDBJ databases">
        <title>First case of bloodstream infection caused by Mixta hanseatica sp. nov., a member of the Erwiniaceae family.</title>
        <authorList>
            <person name="Both A."/>
            <person name="Huang J."/>
            <person name="Wenzel P."/>
            <person name="Aepfelbacher M."/>
            <person name="Rohde H."/>
            <person name="Christner M."/>
            <person name="Hentschke M."/>
        </authorList>
    </citation>
    <scope>NUCLEOTIDE SEQUENCE</scope>
    <source>
        <strain evidence="1">X22927</strain>
    </source>
</reference>
<keyword evidence="2" id="KW-1185">Reference proteome</keyword>
<evidence type="ECO:0000313" key="2">
    <source>
        <dbReference type="Proteomes" id="UP001056635"/>
    </source>
</evidence>
<dbReference type="EMBL" id="CP082904">
    <property type="protein sequence ID" value="UQY45620.1"/>
    <property type="molecule type" value="Genomic_DNA"/>
</dbReference>
<organism evidence="1 2">
    <name type="scientific">Mixta hanseatica</name>
    <dbReference type="NCBI Taxonomy" id="2872648"/>
    <lineage>
        <taxon>Bacteria</taxon>
        <taxon>Pseudomonadati</taxon>
        <taxon>Pseudomonadota</taxon>
        <taxon>Gammaproteobacteria</taxon>
        <taxon>Enterobacterales</taxon>
        <taxon>Erwiniaceae</taxon>
        <taxon>Mixta</taxon>
    </lineage>
</organism>
<dbReference type="Proteomes" id="UP001056635">
    <property type="component" value="Chromosome"/>
</dbReference>